<comment type="caution">
    <text evidence="11">The sequence shown here is derived from an EMBL/GenBank/DDBJ whole genome shotgun (WGS) entry which is preliminary data.</text>
</comment>
<dbReference type="Proteomes" id="UP000059074">
    <property type="component" value="Unassembled WGS sequence"/>
</dbReference>
<dbReference type="Gene3D" id="3.50.30.40">
    <property type="entry name" value="Ribonuclease E inhibitor RraA/RraA-like"/>
    <property type="match status" value="1"/>
</dbReference>
<dbReference type="InterPro" id="IPR005493">
    <property type="entry name" value="RraA/RraA-like"/>
</dbReference>
<dbReference type="RefSeq" id="WP_068464632.1">
    <property type="nucleotide sequence ID" value="NZ_LMTR01000091.1"/>
</dbReference>
<dbReference type="InterPro" id="IPR036704">
    <property type="entry name" value="RraA/RraA-like_sf"/>
</dbReference>
<reference evidence="11 12" key="1">
    <citation type="submission" date="2015-10" db="EMBL/GenBank/DDBJ databases">
        <title>Transcriptomic analysis of a linuron degrading triple-species bacterial consortium.</title>
        <authorList>
            <person name="Albers P."/>
        </authorList>
    </citation>
    <scope>NUCLEOTIDE SEQUENCE [LARGE SCALE GENOMIC DNA]</scope>
    <source>
        <strain evidence="11 12">WDL6</strain>
    </source>
</reference>
<proteinExistence type="inferred from homology"/>
<dbReference type="GO" id="GO:0008948">
    <property type="term" value="F:oxaloacetate decarboxylase activity"/>
    <property type="evidence" value="ECO:0007669"/>
    <property type="project" value="UniProtKB-EC"/>
</dbReference>
<evidence type="ECO:0000256" key="6">
    <source>
        <dbReference type="ARBA" id="ARBA00023239"/>
    </source>
</evidence>
<evidence type="ECO:0000256" key="4">
    <source>
        <dbReference type="ARBA" id="ARBA00011233"/>
    </source>
</evidence>
<keyword evidence="12" id="KW-1185">Reference proteome</keyword>
<dbReference type="GO" id="GO:0008428">
    <property type="term" value="F:ribonuclease inhibitor activity"/>
    <property type="evidence" value="ECO:0007669"/>
    <property type="project" value="InterPro"/>
</dbReference>
<dbReference type="EC" id="4.1.3.17" evidence="10"/>
<dbReference type="STRING" id="121290.APY04_3203"/>
<dbReference type="GO" id="GO:0047443">
    <property type="term" value="F:4-hydroxy-4-methyl-2-oxoglutarate aldolase activity"/>
    <property type="evidence" value="ECO:0007669"/>
    <property type="project" value="UniProtKB-EC"/>
</dbReference>
<dbReference type="PATRIC" id="fig|121290.4.peg.2041"/>
<keyword evidence="9" id="KW-0460">Magnesium</keyword>
<dbReference type="NCBIfam" id="NF006875">
    <property type="entry name" value="PRK09372.1"/>
    <property type="match status" value="1"/>
</dbReference>
<evidence type="ECO:0000256" key="7">
    <source>
        <dbReference type="ARBA" id="ARBA00025046"/>
    </source>
</evidence>
<evidence type="ECO:0000256" key="10">
    <source>
        <dbReference type="RuleBase" id="RU004338"/>
    </source>
</evidence>
<evidence type="ECO:0000313" key="12">
    <source>
        <dbReference type="Proteomes" id="UP000059074"/>
    </source>
</evidence>
<gene>
    <name evidence="11" type="ORF">APY04_3203</name>
</gene>
<comment type="cofactor">
    <cofactor evidence="9">
        <name>Mg(2+)</name>
        <dbReference type="ChEBI" id="CHEBI:18420"/>
    </cofactor>
</comment>
<dbReference type="GO" id="GO:0051252">
    <property type="term" value="P:regulation of RNA metabolic process"/>
    <property type="evidence" value="ECO:0007669"/>
    <property type="project" value="InterPro"/>
</dbReference>
<dbReference type="AlphaFoldDB" id="A0A109B9H4"/>
<protein>
    <recommendedName>
        <fullName evidence="10">4-hydroxy-4-methyl-2-oxoglutarate aldolase</fullName>
        <shortName evidence="10">HMG aldolase</shortName>
        <ecNumber evidence="10">4.1.1.112</ecNumber>
        <ecNumber evidence="10">4.1.3.17</ecNumber>
    </recommendedName>
    <alternativeName>
        <fullName evidence="10">Oxaloacetate decarboxylase</fullName>
    </alternativeName>
</protein>
<evidence type="ECO:0000256" key="1">
    <source>
        <dbReference type="ARBA" id="ARBA00001342"/>
    </source>
</evidence>
<dbReference type="PANTHER" id="PTHR33254:SF4">
    <property type="entry name" value="4-HYDROXY-4-METHYL-2-OXOGLUTARATE ALDOLASE 3-RELATED"/>
    <property type="match status" value="1"/>
</dbReference>
<evidence type="ECO:0000313" key="11">
    <source>
        <dbReference type="EMBL" id="KWT64535.1"/>
    </source>
</evidence>
<comment type="subunit">
    <text evidence="4 10">Homotrimer.</text>
</comment>
<dbReference type="CDD" id="cd16841">
    <property type="entry name" value="RraA_family"/>
    <property type="match status" value="1"/>
</dbReference>
<evidence type="ECO:0000256" key="9">
    <source>
        <dbReference type="PIRSR" id="PIRSR605493-1"/>
    </source>
</evidence>
<dbReference type="NCBIfam" id="TIGR01935">
    <property type="entry name" value="NOT-MenG"/>
    <property type="match status" value="1"/>
</dbReference>
<accession>A0A109B9H4</accession>
<comment type="catalytic activity">
    <reaction evidence="8 10">
        <text>oxaloacetate + H(+) = pyruvate + CO2</text>
        <dbReference type="Rhea" id="RHEA:15641"/>
        <dbReference type="ChEBI" id="CHEBI:15361"/>
        <dbReference type="ChEBI" id="CHEBI:15378"/>
        <dbReference type="ChEBI" id="CHEBI:16452"/>
        <dbReference type="ChEBI" id="CHEBI:16526"/>
        <dbReference type="EC" id="4.1.1.112"/>
    </reaction>
</comment>
<sequence>MPGTCDLSDRFPDARVAAPVFRDFGGRRAFSGRAVTVKCFEDNSRIKELLATAGEGRVLVVDGGGSLRCALMGDMIAADAVANGWAGVVIEGCVRDTAILATLDIGIKALAANPRRSTRRGEGSAHIDISFAGTPVSEGDWVVADEDGVVFLSAEQATEAELA</sequence>
<evidence type="ECO:0000256" key="2">
    <source>
        <dbReference type="ARBA" id="ARBA00001968"/>
    </source>
</evidence>
<name>A0A109B9H4_HYPSL</name>
<dbReference type="Pfam" id="PF03737">
    <property type="entry name" value="RraA-like"/>
    <property type="match status" value="1"/>
</dbReference>
<comment type="cofactor">
    <cofactor evidence="2 10">
        <name>a divalent metal cation</name>
        <dbReference type="ChEBI" id="CHEBI:60240"/>
    </cofactor>
</comment>
<evidence type="ECO:0000256" key="5">
    <source>
        <dbReference type="ARBA" id="ARBA00022723"/>
    </source>
</evidence>
<dbReference type="EC" id="4.1.1.112" evidence="10"/>
<dbReference type="GO" id="GO:0046872">
    <property type="term" value="F:metal ion binding"/>
    <property type="evidence" value="ECO:0007669"/>
    <property type="project" value="UniProtKB-KW"/>
</dbReference>
<organism evidence="11 12">
    <name type="scientific">Hyphomicrobium sulfonivorans</name>
    <dbReference type="NCBI Taxonomy" id="121290"/>
    <lineage>
        <taxon>Bacteria</taxon>
        <taxon>Pseudomonadati</taxon>
        <taxon>Pseudomonadota</taxon>
        <taxon>Alphaproteobacteria</taxon>
        <taxon>Hyphomicrobiales</taxon>
        <taxon>Hyphomicrobiaceae</taxon>
        <taxon>Hyphomicrobium</taxon>
    </lineage>
</organism>
<comment type="catalytic activity">
    <reaction evidence="1 10">
        <text>4-hydroxy-4-methyl-2-oxoglutarate = 2 pyruvate</text>
        <dbReference type="Rhea" id="RHEA:22748"/>
        <dbReference type="ChEBI" id="CHEBI:15361"/>
        <dbReference type="ChEBI" id="CHEBI:58276"/>
        <dbReference type="EC" id="4.1.3.17"/>
    </reaction>
</comment>
<evidence type="ECO:0000256" key="8">
    <source>
        <dbReference type="ARBA" id="ARBA00047973"/>
    </source>
</evidence>
<dbReference type="EMBL" id="LMTR01000091">
    <property type="protein sequence ID" value="KWT64535.1"/>
    <property type="molecule type" value="Genomic_DNA"/>
</dbReference>
<dbReference type="SUPFAM" id="SSF89562">
    <property type="entry name" value="RraA-like"/>
    <property type="match status" value="1"/>
</dbReference>
<feature type="binding site" evidence="9">
    <location>
        <begin position="73"/>
        <end position="76"/>
    </location>
    <ligand>
        <name>substrate</name>
    </ligand>
</feature>
<dbReference type="InterPro" id="IPR010203">
    <property type="entry name" value="RraA"/>
</dbReference>
<feature type="binding site" evidence="9">
    <location>
        <position position="96"/>
    </location>
    <ligand>
        <name>Mg(2+)</name>
        <dbReference type="ChEBI" id="CHEBI:18420"/>
    </ligand>
</feature>
<evidence type="ECO:0000256" key="3">
    <source>
        <dbReference type="ARBA" id="ARBA00008621"/>
    </source>
</evidence>
<keyword evidence="5 9" id="KW-0479">Metal-binding</keyword>
<keyword evidence="6 10" id="KW-0456">Lyase</keyword>
<comment type="function">
    <text evidence="7 10">Catalyzes the aldol cleavage of 4-hydroxy-4-methyl-2-oxoglutarate (HMG) into 2 molecules of pyruvate. Also contains a secondary oxaloacetate (OAA) decarboxylase activity due to the common pyruvate enolate transition state formed following C-C bond cleavage in the retro-aldol and decarboxylation reactions.</text>
</comment>
<comment type="similarity">
    <text evidence="3 10">Belongs to the class II aldolase/RraA-like family.</text>
</comment>
<dbReference type="PANTHER" id="PTHR33254">
    <property type="entry name" value="4-HYDROXY-4-METHYL-2-OXOGLUTARATE ALDOLASE 3-RELATED"/>
    <property type="match status" value="1"/>
</dbReference>
<feature type="binding site" evidence="9">
    <location>
        <position position="95"/>
    </location>
    <ligand>
        <name>substrate</name>
    </ligand>
</feature>